<dbReference type="AlphaFoldDB" id="A0A1F5Z7G7"/>
<accession>A0A1F5Z7G7</accession>
<dbReference type="Proteomes" id="UP000176854">
    <property type="component" value="Unassembled WGS sequence"/>
</dbReference>
<dbReference type="PROSITE" id="PS50096">
    <property type="entry name" value="IQ"/>
    <property type="match status" value="1"/>
</dbReference>
<sequence>MALALGALSIVSIVWPQITGQKRPPVVQKTYDTVKNTQFGQSVSAVLGISSDMPPEQIQIDTLVKNVLTQAAVGVESSAKSIIARQTLRQLLNQYNALDEGQRSKLHELICNPPATP</sequence>
<protein>
    <submittedName>
        <fullName evidence="1">Uncharacterized protein</fullName>
    </submittedName>
</protein>
<organism evidence="1 2">
    <name type="scientific">Candidatus Gottesmanbacteria bacterium RBG_16_43_7</name>
    <dbReference type="NCBI Taxonomy" id="1798373"/>
    <lineage>
        <taxon>Bacteria</taxon>
        <taxon>Candidatus Gottesmaniibacteriota</taxon>
    </lineage>
</organism>
<dbReference type="EMBL" id="MFJC01000070">
    <property type="protein sequence ID" value="OGG08315.1"/>
    <property type="molecule type" value="Genomic_DNA"/>
</dbReference>
<gene>
    <name evidence="1" type="ORF">A2154_03480</name>
</gene>
<evidence type="ECO:0000313" key="2">
    <source>
        <dbReference type="Proteomes" id="UP000176854"/>
    </source>
</evidence>
<comment type="caution">
    <text evidence="1">The sequence shown here is derived from an EMBL/GenBank/DDBJ whole genome shotgun (WGS) entry which is preliminary data.</text>
</comment>
<dbReference type="STRING" id="1798373.A2154_03480"/>
<proteinExistence type="predicted"/>
<name>A0A1F5Z7G7_9BACT</name>
<reference evidence="1 2" key="1">
    <citation type="journal article" date="2016" name="Nat. Commun.">
        <title>Thousands of microbial genomes shed light on interconnected biogeochemical processes in an aquifer system.</title>
        <authorList>
            <person name="Anantharaman K."/>
            <person name="Brown C.T."/>
            <person name="Hug L.A."/>
            <person name="Sharon I."/>
            <person name="Castelle C.J."/>
            <person name="Probst A.J."/>
            <person name="Thomas B.C."/>
            <person name="Singh A."/>
            <person name="Wilkins M.J."/>
            <person name="Karaoz U."/>
            <person name="Brodie E.L."/>
            <person name="Williams K.H."/>
            <person name="Hubbard S.S."/>
            <person name="Banfield J.F."/>
        </authorList>
    </citation>
    <scope>NUCLEOTIDE SEQUENCE [LARGE SCALE GENOMIC DNA]</scope>
</reference>
<evidence type="ECO:0000313" key="1">
    <source>
        <dbReference type="EMBL" id="OGG08315.1"/>
    </source>
</evidence>